<dbReference type="AlphaFoldDB" id="A0A7S4KRS3"/>
<dbReference type="GO" id="GO:0030532">
    <property type="term" value="C:small nuclear ribonucleoprotein complex"/>
    <property type="evidence" value="ECO:0007669"/>
    <property type="project" value="InterPro"/>
</dbReference>
<dbReference type="EMBL" id="HBKR01015500">
    <property type="protein sequence ID" value="CAE2303109.1"/>
    <property type="molecule type" value="Transcribed_RNA"/>
</dbReference>
<keyword evidence="6 9" id="KW-0508">mRNA splicing</keyword>
<sequence length="108" mass="12217">MPTATKRRPEDSEAKELENFVHGPFSVLDSSMRSGDQVLISCRSNKKLVGRIRAFDRHMNMILDNSQEIWMDSSSMGYANRRMLGKVFLRGDNVILVVKNPGKATESD</sequence>
<dbReference type="SMART" id="SM00651">
    <property type="entry name" value="Sm"/>
    <property type="match status" value="1"/>
</dbReference>
<dbReference type="Pfam" id="PF01423">
    <property type="entry name" value="LSM"/>
    <property type="match status" value="1"/>
</dbReference>
<accession>A0A7S4KRS3</accession>
<dbReference type="PROSITE" id="PS52002">
    <property type="entry name" value="SM"/>
    <property type="match status" value="1"/>
</dbReference>
<feature type="domain" description="Sm" evidence="10">
    <location>
        <begin position="25"/>
        <end position="103"/>
    </location>
</feature>
<evidence type="ECO:0000313" key="11">
    <source>
        <dbReference type="EMBL" id="CAE2303109.1"/>
    </source>
</evidence>
<proteinExistence type="inferred from homology"/>
<keyword evidence="7 9" id="KW-0539">Nucleus</keyword>
<dbReference type="PANTHER" id="PTHR12777">
    <property type="entry name" value="SMALL NUCLEAR RIBONUCLEOPROTEIN SM D2"/>
    <property type="match status" value="1"/>
</dbReference>
<evidence type="ECO:0000259" key="10">
    <source>
        <dbReference type="PROSITE" id="PS52002"/>
    </source>
</evidence>
<keyword evidence="8 9" id="KW-0687">Ribonucleoprotein</keyword>
<dbReference type="GO" id="GO:0006397">
    <property type="term" value="P:mRNA processing"/>
    <property type="evidence" value="ECO:0007669"/>
    <property type="project" value="UniProtKB-KW"/>
</dbReference>
<keyword evidence="5 9" id="KW-0507">mRNA processing</keyword>
<dbReference type="InterPro" id="IPR027248">
    <property type="entry name" value="Sm_D2"/>
</dbReference>
<evidence type="ECO:0000256" key="2">
    <source>
        <dbReference type="ARBA" id="ARBA00004514"/>
    </source>
</evidence>
<evidence type="ECO:0000256" key="8">
    <source>
        <dbReference type="ARBA" id="ARBA00023274"/>
    </source>
</evidence>
<dbReference type="InterPro" id="IPR047575">
    <property type="entry name" value="Sm"/>
</dbReference>
<dbReference type="GO" id="GO:0008380">
    <property type="term" value="P:RNA splicing"/>
    <property type="evidence" value="ECO:0007669"/>
    <property type="project" value="UniProtKB-KW"/>
</dbReference>
<protein>
    <recommendedName>
        <fullName evidence="9">Small nuclear ribonucleoprotein Sm D2</fullName>
        <shortName evidence="9">Sm-D2</shortName>
    </recommendedName>
    <alternativeName>
        <fullName evidence="9">snRNP core protein D2</fullName>
    </alternativeName>
</protein>
<dbReference type="Gene3D" id="2.30.30.100">
    <property type="match status" value="1"/>
</dbReference>
<dbReference type="GO" id="GO:0005829">
    <property type="term" value="C:cytosol"/>
    <property type="evidence" value="ECO:0007669"/>
    <property type="project" value="UniProtKB-SubCell"/>
</dbReference>
<dbReference type="SUPFAM" id="SSF50182">
    <property type="entry name" value="Sm-like ribonucleoproteins"/>
    <property type="match status" value="1"/>
</dbReference>
<evidence type="ECO:0000256" key="3">
    <source>
        <dbReference type="ARBA" id="ARBA00008146"/>
    </source>
</evidence>
<evidence type="ECO:0000256" key="4">
    <source>
        <dbReference type="ARBA" id="ARBA00022490"/>
    </source>
</evidence>
<evidence type="ECO:0000256" key="6">
    <source>
        <dbReference type="ARBA" id="ARBA00023187"/>
    </source>
</evidence>
<dbReference type="GO" id="GO:0003723">
    <property type="term" value="F:RNA binding"/>
    <property type="evidence" value="ECO:0007669"/>
    <property type="project" value="InterPro"/>
</dbReference>
<evidence type="ECO:0000256" key="9">
    <source>
        <dbReference type="RuleBase" id="RU365051"/>
    </source>
</evidence>
<organism evidence="11">
    <name type="scientific">Paramoeba aestuarina</name>
    <dbReference type="NCBI Taxonomy" id="180227"/>
    <lineage>
        <taxon>Eukaryota</taxon>
        <taxon>Amoebozoa</taxon>
        <taxon>Discosea</taxon>
        <taxon>Flabellinia</taxon>
        <taxon>Dactylopodida</taxon>
        <taxon>Paramoebidae</taxon>
        <taxon>Paramoeba</taxon>
    </lineage>
</organism>
<dbReference type="InterPro" id="IPR010920">
    <property type="entry name" value="LSM_dom_sf"/>
</dbReference>
<evidence type="ECO:0000256" key="5">
    <source>
        <dbReference type="ARBA" id="ARBA00022664"/>
    </source>
</evidence>
<comment type="subcellular location">
    <subcellularLocation>
        <location evidence="2">Cytoplasm</location>
        <location evidence="2">Cytosol</location>
    </subcellularLocation>
    <subcellularLocation>
        <location evidence="1 9">Nucleus</location>
    </subcellularLocation>
</comment>
<keyword evidence="4" id="KW-0963">Cytoplasm</keyword>
<dbReference type="InterPro" id="IPR001163">
    <property type="entry name" value="Sm_dom_euk/arc"/>
</dbReference>
<dbReference type="CDD" id="cd01720">
    <property type="entry name" value="Sm_D2"/>
    <property type="match status" value="1"/>
</dbReference>
<evidence type="ECO:0000256" key="1">
    <source>
        <dbReference type="ARBA" id="ARBA00004123"/>
    </source>
</evidence>
<name>A0A7S4KRS3_9EUKA</name>
<evidence type="ECO:0000256" key="7">
    <source>
        <dbReference type="ARBA" id="ARBA00023242"/>
    </source>
</evidence>
<gene>
    <name evidence="11" type="ORF">NAES01612_LOCUS10246</name>
</gene>
<comment type="similarity">
    <text evidence="3 9">Belongs to the snRNP core protein family.</text>
</comment>
<reference evidence="11" key="1">
    <citation type="submission" date="2021-01" db="EMBL/GenBank/DDBJ databases">
        <authorList>
            <person name="Corre E."/>
            <person name="Pelletier E."/>
            <person name="Niang G."/>
            <person name="Scheremetjew M."/>
            <person name="Finn R."/>
            <person name="Kale V."/>
            <person name="Holt S."/>
            <person name="Cochrane G."/>
            <person name="Meng A."/>
            <person name="Brown T."/>
            <person name="Cohen L."/>
        </authorList>
    </citation>
    <scope>NUCLEOTIDE SEQUENCE</scope>
    <source>
        <strain evidence="11">SoJaBio B1-5/56/2</strain>
    </source>
</reference>